<dbReference type="RefSeq" id="WP_124794628.1">
    <property type="nucleotide sequence ID" value="NZ_RQYC01000006.1"/>
</dbReference>
<evidence type="ECO:0000313" key="5">
    <source>
        <dbReference type="EMBL" id="RRD90412.1"/>
    </source>
</evidence>
<dbReference type="InterPro" id="IPR039418">
    <property type="entry name" value="LexA-like"/>
</dbReference>
<keyword evidence="3" id="KW-0804">Transcription</keyword>
<dbReference type="AlphaFoldDB" id="A0A3P2A4M4"/>
<dbReference type="CDD" id="cd00093">
    <property type="entry name" value="HTH_XRE"/>
    <property type="match status" value="1"/>
</dbReference>
<dbReference type="InterPro" id="IPR036286">
    <property type="entry name" value="LexA/Signal_pep-like_sf"/>
</dbReference>
<keyword evidence="1" id="KW-0805">Transcription regulation</keyword>
<evidence type="ECO:0000256" key="3">
    <source>
        <dbReference type="ARBA" id="ARBA00023163"/>
    </source>
</evidence>
<dbReference type="PANTHER" id="PTHR40661">
    <property type="match status" value="1"/>
</dbReference>
<evidence type="ECO:0000256" key="2">
    <source>
        <dbReference type="ARBA" id="ARBA00023125"/>
    </source>
</evidence>
<dbReference type="GO" id="GO:0003677">
    <property type="term" value="F:DNA binding"/>
    <property type="evidence" value="ECO:0007669"/>
    <property type="project" value="UniProtKB-KW"/>
</dbReference>
<sequence length="204" mass="23185">MKTTLQERLGELMKECNLKTQQELAVFAGVSKGLVGQWFNGSTGLGKKPLLAFEKKTRFSTEWLADGTGKKYKDNATAIEHTQINGVNNNVGNGVQNIHQVNHQKISSSLKNKNHPDYTMPDDSMSPVLPKGCGLWINRQVKERINGKIYRIDWQGAELVRQLFFDDPAQIRLHAHNPQYPDKYVPKDQIRIMGRVVSWQVDDL</sequence>
<evidence type="ECO:0000313" key="6">
    <source>
        <dbReference type="Proteomes" id="UP000269923"/>
    </source>
</evidence>
<comment type="caution">
    <text evidence="5">The sequence shown here is derived from an EMBL/GenBank/DDBJ whole genome shotgun (WGS) entry which is preliminary data.</text>
</comment>
<dbReference type="OrthoDB" id="8613988at2"/>
<dbReference type="CDD" id="cd06529">
    <property type="entry name" value="S24_LexA-like"/>
    <property type="match status" value="1"/>
</dbReference>
<feature type="domain" description="HTH cro/C1-type" evidence="4">
    <location>
        <begin position="20"/>
        <end position="64"/>
    </location>
</feature>
<proteinExistence type="predicted"/>
<dbReference type="SUPFAM" id="SSF51306">
    <property type="entry name" value="LexA/Signal peptidase"/>
    <property type="match status" value="1"/>
</dbReference>
<evidence type="ECO:0000256" key="1">
    <source>
        <dbReference type="ARBA" id="ARBA00023015"/>
    </source>
</evidence>
<dbReference type="InterPro" id="IPR001387">
    <property type="entry name" value="Cro/C1-type_HTH"/>
</dbReference>
<organism evidence="5 6">
    <name type="scientific">Conchiformibius steedae</name>
    <dbReference type="NCBI Taxonomy" id="153493"/>
    <lineage>
        <taxon>Bacteria</taxon>
        <taxon>Pseudomonadati</taxon>
        <taxon>Pseudomonadota</taxon>
        <taxon>Betaproteobacteria</taxon>
        <taxon>Neisseriales</taxon>
        <taxon>Neisseriaceae</taxon>
        <taxon>Conchiformibius</taxon>
    </lineage>
</organism>
<dbReference type="Gene3D" id="1.10.260.40">
    <property type="entry name" value="lambda repressor-like DNA-binding domains"/>
    <property type="match status" value="1"/>
</dbReference>
<protein>
    <submittedName>
        <fullName evidence="5">LexA family transcriptional regulator</fullName>
    </submittedName>
</protein>
<dbReference type="PROSITE" id="PS50943">
    <property type="entry name" value="HTH_CROC1"/>
    <property type="match status" value="1"/>
</dbReference>
<dbReference type="EMBL" id="RQYC01000006">
    <property type="protein sequence ID" value="RRD90412.1"/>
    <property type="molecule type" value="Genomic_DNA"/>
</dbReference>
<keyword evidence="6" id="KW-1185">Reference proteome</keyword>
<dbReference type="Gene3D" id="2.10.109.10">
    <property type="entry name" value="Umud Fragment, subunit A"/>
    <property type="match status" value="1"/>
</dbReference>
<reference evidence="5 6" key="1">
    <citation type="submission" date="2018-11" db="EMBL/GenBank/DDBJ databases">
        <title>Genomes From Bacteria Associated with the Canine Oral Cavity: a Test Case for Automated Genome-Based Taxonomic Assignment.</title>
        <authorList>
            <person name="Coil D.A."/>
            <person name="Jospin G."/>
            <person name="Darling A.E."/>
            <person name="Wallis C."/>
            <person name="Davis I.J."/>
            <person name="Harris S."/>
            <person name="Eisen J.A."/>
            <person name="Holcombe L.J."/>
            <person name="O'Flynn C."/>
        </authorList>
    </citation>
    <scope>NUCLEOTIDE SEQUENCE [LARGE SCALE GENOMIC DNA]</scope>
    <source>
        <strain evidence="5 6">COT-280</strain>
    </source>
</reference>
<name>A0A3P2A4M4_9NEIS</name>
<accession>A0A3P2A4M4</accession>
<gene>
    <name evidence="5" type="ORF">EII21_05705</name>
</gene>
<dbReference type="InterPro" id="IPR010982">
    <property type="entry name" value="Lambda_DNA-bd_dom_sf"/>
</dbReference>
<dbReference type="PANTHER" id="PTHR40661:SF1">
    <property type="entry name" value="HTH CRO_C1-TYPE DOMAIN-CONTAINING PROTEIN"/>
    <property type="match status" value="1"/>
</dbReference>
<dbReference type="Proteomes" id="UP000269923">
    <property type="component" value="Unassembled WGS sequence"/>
</dbReference>
<dbReference type="Pfam" id="PF00717">
    <property type="entry name" value="Peptidase_S24"/>
    <property type="match status" value="1"/>
</dbReference>
<evidence type="ECO:0000259" key="4">
    <source>
        <dbReference type="PROSITE" id="PS50943"/>
    </source>
</evidence>
<dbReference type="InterPro" id="IPR015927">
    <property type="entry name" value="Peptidase_S24_S26A/B/C"/>
</dbReference>
<dbReference type="SUPFAM" id="SSF47413">
    <property type="entry name" value="lambda repressor-like DNA-binding domains"/>
    <property type="match status" value="1"/>
</dbReference>
<keyword evidence="2" id="KW-0238">DNA-binding</keyword>
<dbReference type="SMART" id="SM00530">
    <property type="entry name" value="HTH_XRE"/>
    <property type="match status" value="1"/>
</dbReference>